<feature type="chain" id="PRO_5025529732" evidence="2">
    <location>
        <begin position="20"/>
        <end position="234"/>
    </location>
</feature>
<feature type="signal peptide" evidence="2">
    <location>
        <begin position="1"/>
        <end position="19"/>
    </location>
</feature>
<evidence type="ECO:0000256" key="2">
    <source>
        <dbReference type="SAM" id="SignalP"/>
    </source>
</evidence>
<name>A0A6B0V429_IXORI</name>
<accession>A0A6B0V429</accession>
<protein>
    <submittedName>
        <fullName evidence="3">Putative secreted protein</fullName>
    </submittedName>
</protein>
<reference evidence="3" key="1">
    <citation type="submission" date="2019-12" db="EMBL/GenBank/DDBJ databases">
        <title>An insight into the sialome of adult female Ixodes ricinus ticks feeding for 6 days.</title>
        <authorList>
            <person name="Perner J."/>
            <person name="Ribeiro J.M.C."/>
        </authorList>
    </citation>
    <scope>NUCLEOTIDE SEQUENCE</scope>
    <source>
        <strain evidence="3">Semi-engorged</strain>
        <tissue evidence="3">Salivary glands</tissue>
    </source>
</reference>
<dbReference type="AlphaFoldDB" id="A0A6B0V429"/>
<dbReference type="EMBL" id="GIFC01014814">
    <property type="protein sequence ID" value="MXU96897.1"/>
    <property type="molecule type" value="Transcribed_RNA"/>
</dbReference>
<sequence length="234" mass="26109">MLVMYLYSASTILCCVVEAGVASTMQQHCCESTWLREHASHSHALTQLCRAQIRLLLLQGWWCPSERRAPIGPGWRAGGWTSRQPALRSTHCPSGRSRSELGVLASPQPLRNKQTNLPSAFRRSCRASVCVPFGRGSTHDNVMRRLCLLSGIGWSQGAKKGRSSPQDLVGDATRKTFYHGNRGWAFSSLLRRRISEQIVTQRVQSHIKQKPKLRISPVRRKNGFYAVNAGKDSG</sequence>
<organism evidence="3">
    <name type="scientific">Ixodes ricinus</name>
    <name type="common">Common tick</name>
    <name type="synonym">Acarus ricinus</name>
    <dbReference type="NCBI Taxonomy" id="34613"/>
    <lineage>
        <taxon>Eukaryota</taxon>
        <taxon>Metazoa</taxon>
        <taxon>Ecdysozoa</taxon>
        <taxon>Arthropoda</taxon>
        <taxon>Chelicerata</taxon>
        <taxon>Arachnida</taxon>
        <taxon>Acari</taxon>
        <taxon>Parasitiformes</taxon>
        <taxon>Ixodida</taxon>
        <taxon>Ixodoidea</taxon>
        <taxon>Ixodidae</taxon>
        <taxon>Ixodinae</taxon>
        <taxon>Ixodes</taxon>
    </lineage>
</organism>
<keyword evidence="2" id="KW-0732">Signal</keyword>
<feature type="region of interest" description="Disordered" evidence="1">
    <location>
        <begin position="80"/>
        <end position="105"/>
    </location>
</feature>
<proteinExistence type="predicted"/>
<evidence type="ECO:0000313" key="3">
    <source>
        <dbReference type="EMBL" id="MXU96897.1"/>
    </source>
</evidence>
<evidence type="ECO:0000256" key="1">
    <source>
        <dbReference type="SAM" id="MobiDB-lite"/>
    </source>
</evidence>